<dbReference type="OrthoDB" id="7065816at2"/>
<sequence>MQLHRAVENGYERAYCKMMSGTEMQDAKEAEIKAQSNELYDKLSDSDYLEIEEKIMKAFGWDDVDTDSVQKALKLICYEKAEFIFNEKNKKSFY</sequence>
<evidence type="ECO:0000313" key="2">
    <source>
        <dbReference type="Proteomes" id="UP000199698"/>
    </source>
</evidence>
<reference evidence="2" key="1">
    <citation type="submission" date="2016-08" db="EMBL/GenBank/DDBJ databases">
        <authorList>
            <person name="Varghese N."/>
            <person name="Submissions Spin"/>
        </authorList>
    </citation>
    <scope>NUCLEOTIDE SEQUENCE [LARGE SCALE GENOMIC DNA]</scope>
    <source>
        <strain evidence="2">R-53144</strain>
    </source>
</reference>
<dbReference type="STRING" id="1798183.GA0061080_10875"/>
<keyword evidence="2" id="KW-1185">Reference proteome</keyword>
<dbReference type="RefSeq" id="WP_091126127.1">
    <property type="nucleotide sequence ID" value="NZ_FMBA01000087.1"/>
</dbReference>
<dbReference type="Proteomes" id="UP000199698">
    <property type="component" value="Unassembled WGS sequence"/>
</dbReference>
<evidence type="ECO:0000313" key="1">
    <source>
        <dbReference type="EMBL" id="SCC32728.1"/>
    </source>
</evidence>
<name>A0A1C4DN16_9GAMM</name>
<proteinExistence type="predicted"/>
<gene>
    <name evidence="1" type="ORF">GA0061080_10875</name>
</gene>
<protein>
    <submittedName>
        <fullName evidence="1">Uncharacterized protein</fullName>
    </submittedName>
</protein>
<organism evidence="1 2">
    <name type="scientific">Gilliamella intestini</name>
    <dbReference type="NCBI Taxonomy" id="1798183"/>
    <lineage>
        <taxon>Bacteria</taxon>
        <taxon>Pseudomonadati</taxon>
        <taxon>Pseudomonadota</taxon>
        <taxon>Gammaproteobacteria</taxon>
        <taxon>Orbales</taxon>
        <taxon>Orbaceae</taxon>
        <taxon>Gilliamella</taxon>
    </lineage>
</organism>
<accession>A0A1C4DN16</accession>
<dbReference type="EMBL" id="FMBA01000087">
    <property type="protein sequence ID" value="SCC32728.1"/>
    <property type="molecule type" value="Genomic_DNA"/>
</dbReference>
<dbReference type="AlphaFoldDB" id="A0A1C4DN16"/>